<evidence type="ECO:0000313" key="4">
    <source>
        <dbReference type="EMBL" id="KKW06380.1"/>
    </source>
</evidence>
<reference evidence="4 5" key="1">
    <citation type="journal article" date="2015" name="Nature">
        <title>rRNA introns, odd ribosomes, and small enigmatic genomes across a large radiation of phyla.</title>
        <authorList>
            <person name="Brown C.T."/>
            <person name="Hug L.A."/>
            <person name="Thomas B.C."/>
            <person name="Sharon I."/>
            <person name="Castelle C.J."/>
            <person name="Singh A."/>
            <person name="Wilkins M.J."/>
            <person name="Williams K.H."/>
            <person name="Banfield J.F."/>
        </authorList>
    </citation>
    <scope>NUCLEOTIDE SEQUENCE [LARGE SCALE GENOMIC DNA]</scope>
</reference>
<evidence type="ECO:0000256" key="1">
    <source>
        <dbReference type="SAM" id="Phobius"/>
    </source>
</evidence>
<organism evidence="4 5">
    <name type="scientific">Candidatus Kaiserbacteria bacterium GW2011_GWC2_49_12</name>
    <dbReference type="NCBI Taxonomy" id="1618675"/>
    <lineage>
        <taxon>Bacteria</taxon>
        <taxon>Candidatus Kaiseribacteriota</taxon>
    </lineage>
</organism>
<keyword evidence="2" id="KW-0732">Signal</keyword>
<keyword evidence="1" id="KW-1133">Transmembrane helix</keyword>
<protein>
    <submittedName>
        <fullName evidence="4">YD repeat protein</fullName>
    </submittedName>
</protein>
<feature type="chain" id="PRO_5002540320" evidence="2">
    <location>
        <begin position="33"/>
        <end position="446"/>
    </location>
</feature>
<dbReference type="InterPro" id="IPR007110">
    <property type="entry name" value="Ig-like_dom"/>
</dbReference>
<sequence length="446" mass="46179">MKTNDILRKGVLITVVLTVFLSIAAVSNVANAQSFTVPTCSIYATASTGSGAPVTLSWNSTNATSAFLSPGGGVAVNGSQVVYPTVTTGYTLAVHSAQGYIANCQTTVYVGSASGTAPSCSIYASADNVSAGQPVTLTWNSSNATSANLTNIGHVSTNDSRTINPNVTTTYVLNVYNAQGQSSSCQKIITVTGSGYYGSAPSCWITLTPQYGYGGSSYYNQPSTLSWGSTNASSANISPSIGAVSTSGSQTVYPSSNQIYTMTAYNSQGQSTTCQTSQYYQSGAPSCTLSANPSNIRNGDASYLTWTSQGNVTSAWLSDGLGNVAPNGSLAVRPESSRNYTLTVTGASGTQSCNAYVTVSGSYYPSLSLTQIPYTGFDMGPIGNVLYFAALALFALAAGYLVIFYLPNISSLGSFAKFASRTRPSATVFAQDVKIPAIFHSDSNVE</sequence>
<feature type="signal peptide" evidence="2">
    <location>
        <begin position="1"/>
        <end position="32"/>
    </location>
</feature>
<dbReference type="AlphaFoldDB" id="A0A0G1VJG6"/>
<evidence type="ECO:0000259" key="3">
    <source>
        <dbReference type="PROSITE" id="PS50835"/>
    </source>
</evidence>
<gene>
    <name evidence="4" type="ORF">UY39_C0038G0010</name>
</gene>
<name>A0A0G1VJG6_9BACT</name>
<dbReference type="Proteomes" id="UP000034589">
    <property type="component" value="Unassembled WGS sequence"/>
</dbReference>
<feature type="domain" description="Ig-like" evidence="3">
    <location>
        <begin position="254"/>
        <end position="370"/>
    </location>
</feature>
<dbReference type="PROSITE" id="PS50835">
    <property type="entry name" value="IG_LIKE"/>
    <property type="match status" value="1"/>
</dbReference>
<evidence type="ECO:0000313" key="5">
    <source>
        <dbReference type="Proteomes" id="UP000034589"/>
    </source>
</evidence>
<accession>A0A0G1VJG6</accession>
<evidence type="ECO:0000256" key="2">
    <source>
        <dbReference type="SAM" id="SignalP"/>
    </source>
</evidence>
<proteinExistence type="predicted"/>
<comment type="caution">
    <text evidence="4">The sequence shown here is derived from an EMBL/GenBank/DDBJ whole genome shotgun (WGS) entry which is preliminary data.</text>
</comment>
<keyword evidence="1" id="KW-0812">Transmembrane</keyword>
<keyword evidence="1" id="KW-0472">Membrane</keyword>
<dbReference type="EMBL" id="LCPV01000038">
    <property type="protein sequence ID" value="KKW06380.1"/>
    <property type="molecule type" value="Genomic_DNA"/>
</dbReference>
<feature type="transmembrane region" description="Helical" evidence="1">
    <location>
        <begin position="385"/>
        <end position="406"/>
    </location>
</feature>